<accession>A0ABR2JDN3</accession>
<evidence type="ECO:0000313" key="1">
    <source>
        <dbReference type="EMBL" id="KAK8876061.1"/>
    </source>
</evidence>
<gene>
    <name evidence="1" type="ORF">M9Y10_006245</name>
</gene>
<keyword evidence="2" id="KW-1185">Reference proteome</keyword>
<name>A0ABR2JDN3_9EUKA</name>
<evidence type="ECO:0000313" key="2">
    <source>
        <dbReference type="Proteomes" id="UP001470230"/>
    </source>
</evidence>
<comment type="caution">
    <text evidence="1">The sequence shown here is derived from an EMBL/GenBank/DDBJ whole genome shotgun (WGS) entry which is preliminary data.</text>
</comment>
<dbReference type="Proteomes" id="UP001470230">
    <property type="component" value="Unassembled WGS sequence"/>
</dbReference>
<dbReference type="EMBL" id="JAPFFF010000012">
    <property type="protein sequence ID" value="KAK8876061.1"/>
    <property type="molecule type" value="Genomic_DNA"/>
</dbReference>
<reference evidence="1 2" key="1">
    <citation type="submission" date="2024-04" db="EMBL/GenBank/DDBJ databases">
        <title>Tritrichomonas musculus Genome.</title>
        <authorList>
            <person name="Alves-Ferreira E."/>
            <person name="Grigg M."/>
            <person name="Lorenzi H."/>
            <person name="Galac M."/>
        </authorList>
    </citation>
    <scope>NUCLEOTIDE SEQUENCE [LARGE SCALE GENOMIC DNA]</scope>
    <source>
        <strain evidence="1 2">EAF2021</strain>
    </source>
</reference>
<proteinExistence type="predicted"/>
<protein>
    <submittedName>
        <fullName evidence="1">Uncharacterized protein</fullName>
    </submittedName>
</protein>
<sequence length="158" mass="17825">MELVIPYTDLLKYQAFMLYPNAICCEIKELVETSTDAFVWVPISPSAVKDAFETWTGDVMSVKLPDYYGITNKFTQRGNAASIISSITKTNEDEEVNDRLLMVQGDESFKYGISNVTLSVTNCIVEQMRTNIAGFAVKPHVMEQLRQLLQIALIPLNY</sequence>
<organism evidence="1 2">
    <name type="scientific">Tritrichomonas musculus</name>
    <dbReference type="NCBI Taxonomy" id="1915356"/>
    <lineage>
        <taxon>Eukaryota</taxon>
        <taxon>Metamonada</taxon>
        <taxon>Parabasalia</taxon>
        <taxon>Tritrichomonadida</taxon>
        <taxon>Tritrichomonadidae</taxon>
        <taxon>Tritrichomonas</taxon>
    </lineage>
</organism>